<name>A0A421DJ84_9GAMM</name>
<dbReference type="InterPro" id="IPR025391">
    <property type="entry name" value="DUF4123"/>
</dbReference>
<reference evidence="2 3" key="1">
    <citation type="submission" date="2016-09" db="EMBL/GenBank/DDBJ databases">
        <authorList>
            <person name="Doonan J."/>
            <person name="Pachebat J.A."/>
            <person name="Golyshin P.N."/>
            <person name="Denman S."/>
            <person name="Mcdonald J.E."/>
        </authorList>
    </citation>
    <scope>NUCLEOTIDE SEQUENCE [LARGE SCALE GENOMIC DNA]</scope>
    <source>
        <strain evidence="2 3">NCPPB 3934</strain>
    </source>
</reference>
<keyword evidence="3" id="KW-1185">Reference proteome</keyword>
<evidence type="ECO:0000313" key="2">
    <source>
        <dbReference type="EMBL" id="RLM18467.1"/>
    </source>
</evidence>
<sequence length="316" mass="37255">MKKLATLTLFDIIQHGTSPLYAIIDVMCYPSLPEFWQTFQPAAAPLWRQLRFAPDAEEWQRWAPIIVLVEEGKSGETLLRWIAETKNDGPPGIILLHSALSLDEITRYWQQRISCIYPDGKKALFRSYNPDILRRWWATLNETEQSAFLSPHDSFYLALKEDKRLTYSIIGAENNYPIEQGVYSIHLSREQYYLLSHENRLHRLANQLWLYASTLYVYPLDIEVVKTKFISGIALARQLYPYAHDNECESWSAHRWVLSSDFYLHPRFITLLERNNLENSIRLFKTQPHSMQEVREHYHRPGWMRGELPDISEVKL</sequence>
<gene>
    <name evidence="2" type="ORF">BIY29_18300</name>
</gene>
<dbReference type="OrthoDB" id="5868791at2"/>
<protein>
    <recommendedName>
        <fullName evidence="1">DUF4123 domain-containing protein</fullName>
    </recommendedName>
</protein>
<dbReference type="Pfam" id="PF13503">
    <property type="entry name" value="DUF4123"/>
    <property type="match status" value="1"/>
</dbReference>
<dbReference type="EMBL" id="MJLZ01000066">
    <property type="protein sequence ID" value="RLM18467.1"/>
    <property type="molecule type" value="Genomic_DNA"/>
</dbReference>
<evidence type="ECO:0000313" key="3">
    <source>
        <dbReference type="Proteomes" id="UP000285648"/>
    </source>
</evidence>
<comment type="caution">
    <text evidence="2">The sequence shown here is derived from an EMBL/GenBank/DDBJ whole genome shotgun (WGS) entry which is preliminary data.</text>
</comment>
<accession>A0A421DJ84</accession>
<evidence type="ECO:0000259" key="1">
    <source>
        <dbReference type="Pfam" id="PF13503"/>
    </source>
</evidence>
<proteinExistence type="predicted"/>
<dbReference type="Proteomes" id="UP000285648">
    <property type="component" value="Unassembled WGS sequence"/>
</dbReference>
<dbReference type="AlphaFoldDB" id="A0A421DJ84"/>
<dbReference type="RefSeq" id="WP_121576577.1">
    <property type="nucleotide sequence ID" value="NZ_MJLZ01000066.1"/>
</dbReference>
<organism evidence="2 3">
    <name type="scientific">Brenneria alni</name>
    <dbReference type="NCBI Taxonomy" id="71656"/>
    <lineage>
        <taxon>Bacteria</taxon>
        <taxon>Pseudomonadati</taxon>
        <taxon>Pseudomonadota</taxon>
        <taxon>Gammaproteobacteria</taxon>
        <taxon>Enterobacterales</taxon>
        <taxon>Pectobacteriaceae</taxon>
        <taxon>Brenneria</taxon>
    </lineage>
</organism>
<feature type="domain" description="DUF4123" evidence="1">
    <location>
        <begin position="20"/>
        <end position="146"/>
    </location>
</feature>